<reference evidence="1" key="1">
    <citation type="journal article" date="2017" name="Protist">
        <title>Diversity of the Photosynthetic Paulinella Species, with the Description of Paulinella micropora sp. nov. and the Chromatophore Genome Sequence for strain KR01.</title>
        <authorList>
            <person name="Lhee D."/>
            <person name="Yang E.C."/>
            <person name="Kim J.I."/>
            <person name="Nakayama T."/>
            <person name="Zuccarello G."/>
            <person name="Andersen R.A."/>
            <person name="Yoon H.S."/>
        </authorList>
    </citation>
    <scope>NUCLEOTIDE SEQUENCE</scope>
    <source>
        <strain evidence="2">FK01</strain>
        <strain evidence="1">KR01</strain>
    </source>
</reference>
<proteinExistence type="predicted"/>
<dbReference type="AlphaFoldDB" id="A0A1L5YBB4"/>
<organism evidence="1">
    <name type="scientific">Paulinella micropora</name>
    <dbReference type="NCBI Taxonomy" id="1928728"/>
    <lineage>
        <taxon>Eukaryota</taxon>
        <taxon>Sar</taxon>
        <taxon>Rhizaria</taxon>
        <taxon>Cercozoa</taxon>
        <taxon>Imbricatea</taxon>
        <taxon>Silicofilosea</taxon>
        <taxon>Euglyphida</taxon>
        <taxon>Paulinellidae</taxon>
        <taxon>Paulinella</taxon>
    </lineage>
</organism>
<sequence>MSFSPLPVLMIVPTGIGCSIGGYAGDALPSARLLAAASGCLITHPNVMNGASLYWRDPRIYYVEGWALNQFVSSKIFLMPVRQQQIGLLIDSGIEPDLILRHLQVADACRATLGLNIGPIVTTDQPLKVKLTLGGIGISWGHIGSPDSLIRAGEKLRDLGSTAIAIIARFPDDCVDSSLSSYRQGNGVDSLAGAEAIISHLLGSHLKIPCAHAPALNPVSITPMIDPRVAGEEIGYTFLPSVLVGLSQAPSICNTSLYNQCREYNGWYREGPITSNDIGAIVVPSSALGSEAVLTCSEKNIPIITVEENTSVLKVEADQLNIHHTPVRSYAEAAGLILALREGIAFGSLFRPINGLTLHSENYI</sequence>
<protein>
    <recommendedName>
        <fullName evidence="3">DUF3326 domain-containing protein</fullName>
    </recommendedName>
</protein>
<evidence type="ECO:0000313" key="2">
    <source>
        <dbReference type="EMBL" id="AQX44765.1"/>
    </source>
</evidence>
<dbReference type="InterPro" id="IPR021763">
    <property type="entry name" value="DUF3326"/>
</dbReference>
<gene>
    <name evidence="1" type="ORF">PCKR_202</name>
    <name evidence="2" type="ORF">PFK_202</name>
</gene>
<evidence type="ECO:0000313" key="1">
    <source>
        <dbReference type="EMBL" id="APP87998.1"/>
    </source>
</evidence>
<keyword evidence="1" id="KW-0934">Plastid</keyword>
<name>A0A1L5YBB4_9EUKA</name>
<evidence type="ECO:0008006" key="3">
    <source>
        <dbReference type="Google" id="ProtNLM"/>
    </source>
</evidence>
<geneLocation type="plastid" evidence="1"/>
<dbReference type="EMBL" id="KY124271">
    <property type="protein sequence ID" value="AQX44765.1"/>
    <property type="molecule type" value="Genomic_DNA"/>
</dbReference>
<dbReference type="EMBL" id="KX897545">
    <property type="protein sequence ID" value="APP87998.1"/>
    <property type="molecule type" value="Genomic_DNA"/>
</dbReference>
<dbReference type="PANTHER" id="PTHR36891">
    <property type="entry name" value="OS01G0127400 PROTEIN"/>
    <property type="match status" value="1"/>
</dbReference>
<dbReference type="Pfam" id="PF11805">
    <property type="entry name" value="DUF3326"/>
    <property type="match status" value="1"/>
</dbReference>
<accession>A0A1L5YBB4</accession>
<dbReference type="PANTHER" id="PTHR36891:SF1">
    <property type="entry name" value="OS01G0127400 PROTEIN"/>
    <property type="match status" value="1"/>
</dbReference>